<evidence type="ECO:0000313" key="2">
    <source>
        <dbReference type="Proteomes" id="UP000018936"/>
    </source>
</evidence>
<dbReference type="EMBL" id="AZIM01000457">
    <property type="protein sequence ID" value="ETE70925.1"/>
    <property type="molecule type" value="Genomic_DNA"/>
</dbReference>
<comment type="caution">
    <text evidence="1">The sequence shown here is derived from an EMBL/GenBank/DDBJ whole genome shotgun (WGS) entry which is preliminary data.</text>
</comment>
<reference evidence="1 2" key="1">
    <citation type="journal article" date="2013" name="Proc. Natl. Acad. Sci. U.S.A.">
        <title>The king cobra genome reveals dynamic gene evolution and adaptation in the snake venom system.</title>
        <authorList>
            <person name="Vonk F.J."/>
            <person name="Casewell N.R."/>
            <person name="Henkel C.V."/>
            <person name="Heimberg A.M."/>
            <person name="Jansen H.J."/>
            <person name="McCleary R.J."/>
            <person name="Kerkkamp H.M."/>
            <person name="Vos R.A."/>
            <person name="Guerreiro I."/>
            <person name="Calvete J.J."/>
            <person name="Wuster W."/>
            <person name="Woods A.E."/>
            <person name="Logan J.M."/>
            <person name="Harrison R.A."/>
            <person name="Castoe T.A."/>
            <person name="de Koning A.P."/>
            <person name="Pollock D.D."/>
            <person name="Yandell M."/>
            <person name="Calderon D."/>
            <person name="Renjifo C."/>
            <person name="Currier R.B."/>
            <person name="Salgado D."/>
            <person name="Pla D."/>
            <person name="Sanz L."/>
            <person name="Hyder A.S."/>
            <person name="Ribeiro J.M."/>
            <person name="Arntzen J.W."/>
            <person name="van den Thillart G.E."/>
            <person name="Boetzer M."/>
            <person name="Pirovano W."/>
            <person name="Dirks R.P."/>
            <person name="Spaink H.P."/>
            <person name="Duboule D."/>
            <person name="McGlinn E."/>
            <person name="Kini R.M."/>
            <person name="Richardson M.K."/>
        </authorList>
    </citation>
    <scope>NUCLEOTIDE SEQUENCE</scope>
    <source>
        <tissue evidence="1">Blood</tissue>
    </source>
</reference>
<evidence type="ECO:0000313" key="1">
    <source>
        <dbReference type="EMBL" id="ETE70925.1"/>
    </source>
</evidence>
<feature type="non-terminal residue" evidence="1">
    <location>
        <position position="1"/>
    </location>
</feature>
<dbReference type="AlphaFoldDB" id="V8P9A1"/>
<organism evidence="1 2">
    <name type="scientific">Ophiophagus hannah</name>
    <name type="common">King cobra</name>
    <name type="synonym">Naja hannah</name>
    <dbReference type="NCBI Taxonomy" id="8665"/>
    <lineage>
        <taxon>Eukaryota</taxon>
        <taxon>Metazoa</taxon>
        <taxon>Chordata</taxon>
        <taxon>Craniata</taxon>
        <taxon>Vertebrata</taxon>
        <taxon>Euteleostomi</taxon>
        <taxon>Lepidosauria</taxon>
        <taxon>Squamata</taxon>
        <taxon>Bifurcata</taxon>
        <taxon>Unidentata</taxon>
        <taxon>Episquamata</taxon>
        <taxon>Toxicofera</taxon>
        <taxon>Serpentes</taxon>
        <taxon>Colubroidea</taxon>
        <taxon>Elapidae</taxon>
        <taxon>Elapinae</taxon>
        <taxon>Ophiophagus</taxon>
    </lineage>
</organism>
<sequence>MTSSATHQSCGQIQAQLFFFSVEGDQEENICGETGIKKKKPRR</sequence>
<proteinExistence type="predicted"/>
<accession>V8P9A1</accession>
<name>V8P9A1_OPHHA</name>
<protein>
    <submittedName>
        <fullName evidence="1">Uncharacterized protein</fullName>
    </submittedName>
</protein>
<gene>
    <name evidence="1" type="ORF">L345_03259</name>
</gene>
<keyword evidence="2" id="KW-1185">Reference proteome</keyword>
<dbReference type="Proteomes" id="UP000018936">
    <property type="component" value="Unassembled WGS sequence"/>
</dbReference>